<name>A0A2B7Y5L5_POLH7</name>
<organism evidence="2 3">
    <name type="scientific">Polytolypa hystricis (strain UAMH7299)</name>
    <dbReference type="NCBI Taxonomy" id="1447883"/>
    <lineage>
        <taxon>Eukaryota</taxon>
        <taxon>Fungi</taxon>
        <taxon>Dikarya</taxon>
        <taxon>Ascomycota</taxon>
        <taxon>Pezizomycotina</taxon>
        <taxon>Eurotiomycetes</taxon>
        <taxon>Eurotiomycetidae</taxon>
        <taxon>Onygenales</taxon>
        <taxon>Onygenales incertae sedis</taxon>
        <taxon>Polytolypa</taxon>
    </lineage>
</organism>
<reference evidence="2 3" key="1">
    <citation type="submission" date="2017-10" db="EMBL/GenBank/DDBJ databases">
        <title>Comparative genomics in systemic dimorphic fungi from Ajellomycetaceae.</title>
        <authorList>
            <person name="Munoz J.F."/>
            <person name="Mcewen J.G."/>
            <person name="Clay O.K."/>
            <person name="Cuomo C.A."/>
        </authorList>
    </citation>
    <scope>NUCLEOTIDE SEQUENCE [LARGE SCALE GENOMIC DNA]</scope>
    <source>
        <strain evidence="2 3">UAMH7299</strain>
    </source>
</reference>
<gene>
    <name evidence="2" type="ORF">AJ80_03955</name>
</gene>
<evidence type="ECO:0000256" key="1">
    <source>
        <dbReference type="SAM" id="SignalP"/>
    </source>
</evidence>
<proteinExistence type="predicted"/>
<evidence type="ECO:0000313" key="2">
    <source>
        <dbReference type="EMBL" id="PGH19454.1"/>
    </source>
</evidence>
<sequence>MASKIDFGFALVCLLATFTPTFAAPAPDASAEMVCCPAIDALPPYYPGKCGDGTAPTPYCGHGPRKAEPAALLNTGVQNPKVSYVAKIWW</sequence>
<feature type="signal peptide" evidence="1">
    <location>
        <begin position="1"/>
        <end position="23"/>
    </location>
</feature>
<dbReference type="EMBL" id="PDNA01000047">
    <property type="protein sequence ID" value="PGH19454.1"/>
    <property type="molecule type" value="Genomic_DNA"/>
</dbReference>
<feature type="chain" id="PRO_5012676786" evidence="1">
    <location>
        <begin position="24"/>
        <end position="90"/>
    </location>
</feature>
<dbReference type="Proteomes" id="UP000224634">
    <property type="component" value="Unassembled WGS sequence"/>
</dbReference>
<evidence type="ECO:0000313" key="3">
    <source>
        <dbReference type="Proteomes" id="UP000224634"/>
    </source>
</evidence>
<dbReference type="AlphaFoldDB" id="A0A2B7Y5L5"/>
<comment type="caution">
    <text evidence="2">The sequence shown here is derived from an EMBL/GenBank/DDBJ whole genome shotgun (WGS) entry which is preliminary data.</text>
</comment>
<accession>A0A2B7Y5L5</accession>
<keyword evidence="1" id="KW-0732">Signal</keyword>
<protein>
    <submittedName>
        <fullName evidence="2">Uncharacterized protein</fullName>
    </submittedName>
</protein>
<keyword evidence="3" id="KW-1185">Reference proteome</keyword>